<reference evidence="13 14" key="1">
    <citation type="journal article" date="2019" name="Front. Genet.">
        <title>Whole-Genome Sequencing of the Opportunistic Yeast Pathogen Candida inconspicua Uncovers Its Hybrid Origin.</title>
        <authorList>
            <person name="Mixao V."/>
            <person name="Hansen A.P."/>
            <person name="Saus E."/>
            <person name="Boekhout T."/>
            <person name="Lass-Florl C."/>
            <person name="Gabaldon T."/>
        </authorList>
    </citation>
    <scope>NUCLEOTIDE SEQUENCE [LARGE SCALE GENOMIC DNA]</scope>
    <source>
        <strain evidence="13 14">CBS 180</strain>
    </source>
</reference>
<feature type="repeat" description="TPR" evidence="10">
    <location>
        <begin position="344"/>
        <end position="377"/>
    </location>
</feature>
<sequence length="596" mass="67364">MSSFFQQNKVAVAVTAVLGVGTLAGIVYYLNKQSSESTPTTSSSVKKNKKKKKNSKSGSSDFKVKQDTDAAIYPIDETTKLPKITDEIVASLSEEQKEAWALALKEKGNEYFKAKQYETAIVYYSAALKCKKDHIFYGNRSACYYALNDTEKTIEDATKALEIKPDYSKCLLRRAHVYEDIGRYEDAMLDLTSLSIFSGLADKSSDSVLERVLVKQANKMNEENYSDLPKELPSSSSINSFLGAFVKEDIDLDESKYEADSGYLFLIKALNAINLDTDEGYESADTYLNQAVERFEKLDINSLTPEQKNLVAIAYEYLGIFAFMKTLKNAKDYVEKAISISPRPRMYVVLALIAADNGDYITADLEFTKAIKMNPEDPNIYYHYAQVYYLMGDLTKAQSNFEKAKTLNPDNVYSYIQLACITYRQNDINQCLKKFNQAKALFPTCPEIPNYYGEILFDKGDIEGASKQFDVAIKLQKALPGNNIGVLPLINKSVVFQKENDFAKCQTILEEAVKIDPKSEVAWTNLGQTYLMMQNYPSAMECFEKASYLCRTAEDRKQTLALYESAKIQEKIRQDPVLSKKMHEIIAQYSQQAMQM</sequence>
<evidence type="ECO:0000256" key="1">
    <source>
        <dbReference type="ARBA" id="ARBA00004572"/>
    </source>
</evidence>
<evidence type="ECO:0000256" key="10">
    <source>
        <dbReference type="PROSITE-ProRule" id="PRU00339"/>
    </source>
</evidence>
<comment type="subcellular location">
    <subcellularLocation>
        <location evidence="1">Mitochondrion outer membrane</location>
        <topology evidence="1">Single-pass membrane protein</topology>
    </subcellularLocation>
</comment>
<dbReference type="Gene3D" id="1.25.40.10">
    <property type="entry name" value="Tetratricopeptide repeat domain"/>
    <property type="match status" value="2"/>
</dbReference>
<dbReference type="GO" id="GO:0005741">
    <property type="term" value="C:mitochondrial outer membrane"/>
    <property type="evidence" value="ECO:0007669"/>
    <property type="project" value="UniProtKB-SubCell"/>
</dbReference>
<keyword evidence="7" id="KW-0496">Mitochondrion</keyword>
<keyword evidence="5 10" id="KW-0802">TPR repeat</keyword>
<evidence type="ECO:0000256" key="9">
    <source>
        <dbReference type="ARBA" id="ARBA00038030"/>
    </source>
</evidence>
<keyword evidence="14" id="KW-1185">Reference proteome</keyword>
<feature type="region of interest" description="Disordered" evidence="11">
    <location>
        <begin position="35"/>
        <end position="62"/>
    </location>
</feature>
<dbReference type="InterPro" id="IPR019734">
    <property type="entry name" value="TPR_rpt"/>
</dbReference>
<dbReference type="STRING" id="52247.A0A4V4NFY9"/>
<dbReference type="EMBL" id="SELW01000220">
    <property type="protein sequence ID" value="TID29950.1"/>
    <property type="molecule type" value="Genomic_DNA"/>
</dbReference>
<feature type="repeat" description="TPR" evidence="10">
    <location>
        <begin position="520"/>
        <end position="553"/>
    </location>
</feature>
<dbReference type="GO" id="GO:0030943">
    <property type="term" value="F:mitochondrion targeting sequence binding"/>
    <property type="evidence" value="ECO:0007669"/>
    <property type="project" value="TreeGrafter"/>
</dbReference>
<dbReference type="SMART" id="SM00028">
    <property type="entry name" value="TPR"/>
    <property type="match status" value="8"/>
</dbReference>
<keyword evidence="8 12" id="KW-0472">Membrane</keyword>
<feature type="compositionally biased region" description="Low complexity" evidence="11">
    <location>
        <begin position="35"/>
        <end position="45"/>
    </location>
</feature>
<keyword evidence="6 12" id="KW-1133">Transmembrane helix</keyword>
<evidence type="ECO:0000256" key="7">
    <source>
        <dbReference type="ARBA" id="ARBA00023128"/>
    </source>
</evidence>
<dbReference type="AlphaFoldDB" id="A0A4V4NFY9"/>
<organism evidence="13 14">
    <name type="scientific">Pichia inconspicua</name>
    <dbReference type="NCBI Taxonomy" id="52247"/>
    <lineage>
        <taxon>Eukaryota</taxon>
        <taxon>Fungi</taxon>
        <taxon>Dikarya</taxon>
        <taxon>Ascomycota</taxon>
        <taxon>Saccharomycotina</taxon>
        <taxon>Pichiomycetes</taxon>
        <taxon>Pichiales</taxon>
        <taxon>Pichiaceae</taxon>
        <taxon>Pichia</taxon>
    </lineage>
</organism>
<dbReference type="GO" id="GO:0008320">
    <property type="term" value="F:protein transmembrane transporter activity"/>
    <property type="evidence" value="ECO:0007669"/>
    <property type="project" value="TreeGrafter"/>
</dbReference>
<evidence type="ECO:0000256" key="8">
    <source>
        <dbReference type="ARBA" id="ARBA00023136"/>
    </source>
</evidence>
<dbReference type="Proteomes" id="UP000307173">
    <property type="component" value="Unassembled WGS sequence"/>
</dbReference>
<evidence type="ECO:0000256" key="2">
    <source>
        <dbReference type="ARBA" id="ARBA00022692"/>
    </source>
</evidence>
<keyword evidence="3" id="KW-0677">Repeat</keyword>
<feature type="compositionally biased region" description="Basic residues" evidence="11">
    <location>
        <begin position="46"/>
        <end position="55"/>
    </location>
</feature>
<dbReference type="PANTHER" id="PTHR46208:SF1">
    <property type="entry name" value="MITOCHONDRIAL IMPORT RECEPTOR SUBUNIT TOM70"/>
    <property type="match status" value="1"/>
</dbReference>
<keyword evidence="4" id="KW-1000">Mitochondrion outer membrane</keyword>
<evidence type="ECO:0000256" key="6">
    <source>
        <dbReference type="ARBA" id="ARBA00022989"/>
    </source>
</evidence>
<dbReference type="PANTHER" id="PTHR46208">
    <property type="entry name" value="MITOCHONDRIAL IMPORT RECEPTOR SUBUNIT TOM70"/>
    <property type="match status" value="1"/>
</dbReference>
<evidence type="ECO:0000256" key="12">
    <source>
        <dbReference type="SAM" id="Phobius"/>
    </source>
</evidence>
<feature type="transmembrane region" description="Helical" evidence="12">
    <location>
        <begin position="12"/>
        <end position="30"/>
    </location>
</feature>
<name>A0A4V4NFY9_9ASCO</name>
<dbReference type="PROSITE" id="PS50005">
    <property type="entry name" value="TPR"/>
    <property type="match status" value="4"/>
</dbReference>
<accession>A0A4V4NFY9</accession>
<protein>
    <recommendedName>
        <fullName evidence="15">Mitochondrial import receptor subunit TOM70</fullName>
    </recommendedName>
</protein>
<gene>
    <name evidence="13" type="ORF">CANINC_001461</name>
</gene>
<dbReference type="OrthoDB" id="2942533at2759"/>
<keyword evidence="2 12" id="KW-0812">Transmembrane</keyword>
<evidence type="ECO:0000256" key="3">
    <source>
        <dbReference type="ARBA" id="ARBA00022737"/>
    </source>
</evidence>
<dbReference type="GO" id="GO:0045039">
    <property type="term" value="P:protein insertion into mitochondrial inner membrane"/>
    <property type="evidence" value="ECO:0007669"/>
    <property type="project" value="TreeGrafter"/>
</dbReference>
<comment type="caution">
    <text evidence="13">The sequence shown here is derived from an EMBL/GenBank/DDBJ whole genome shotgun (WGS) entry which is preliminary data.</text>
</comment>
<evidence type="ECO:0000256" key="4">
    <source>
        <dbReference type="ARBA" id="ARBA00022787"/>
    </source>
</evidence>
<feature type="repeat" description="TPR" evidence="10">
    <location>
        <begin position="101"/>
        <end position="134"/>
    </location>
</feature>
<evidence type="ECO:0000256" key="11">
    <source>
        <dbReference type="SAM" id="MobiDB-lite"/>
    </source>
</evidence>
<evidence type="ECO:0008006" key="15">
    <source>
        <dbReference type="Google" id="ProtNLM"/>
    </source>
</evidence>
<dbReference type="SUPFAM" id="SSF48452">
    <property type="entry name" value="TPR-like"/>
    <property type="match status" value="3"/>
</dbReference>
<dbReference type="GO" id="GO:0030150">
    <property type="term" value="P:protein import into mitochondrial matrix"/>
    <property type="evidence" value="ECO:0007669"/>
    <property type="project" value="TreeGrafter"/>
</dbReference>
<proteinExistence type="inferred from homology"/>
<dbReference type="InterPro" id="IPR011990">
    <property type="entry name" value="TPR-like_helical_dom_sf"/>
</dbReference>
<evidence type="ECO:0000256" key="5">
    <source>
        <dbReference type="ARBA" id="ARBA00022803"/>
    </source>
</evidence>
<evidence type="ECO:0000313" key="13">
    <source>
        <dbReference type="EMBL" id="TID29950.1"/>
    </source>
</evidence>
<feature type="repeat" description="TPR" evidence="10">
    <location>
        <begin position="378"/>
        <end position="411"/>
    </location>
</feature>
<evidence type="ECO:0000313" key="14">
    <source>
        <dbReference type="Proteomes" id="UP000307173"/>
    </source>
</evidence>
<dbReference type="Pfam" id="PF13431">
    <property type="entry name" value="TPR_17"/>
    <property type="match status" value="2"/>
</dbReference>
<comment type="similarity">
    <text evidence="9">Belongs to the Tom70 family.</text>
</comment>
<dbReference type="Pfam" id="PF13181">
    <property type="entry name" value="TPR_8"/>
    <property type="match status" value="1"/>
</dbReference>